<dbReference type="OrthoDB" id="9794206at2"/>
<accession>E6WW80</accession>
<dbReference type="InterPro" id="IPR007833">
    <property type="entry name" value="Capsule_polysaccharide_synth"/>
</dbReference>
<proteinExistence type="predicted"/>
<organism evidence="1 2">
    <name type="scientific">Pseudoxanthomonas suwonensis (strain 11-1)</name>
    <dbReference type="NCBI Taxonomy" id="743721"/>
    <lineage>
        <taxon>Bacteria</taxon>
        <taxon>Pseudomonadati</taxon>
        <taxon>Pseudomonadota</taxon>
        <taxon>Gammaproteobacteria</taxon>
        <taxon>Lysobacterales</taxon>
        <taxon>Lysobacteraceae</taxon>
        <taxon>Pseudoxanthomonas</taxon>
    </lineage>
</organism>
<dbReference type="HOGENOM" id="CLU_416109_0_0_6"/>
<dbReference type="Pfam" id="PF05159">
    <property type="entry name" value="Capsule_synth"/>
    <property type="match status" value="1"/>
</dbReference>
<dbReference type="GO" id="GO:0015774">
    <property type="term" value="P:polysaccharide transport"/>
    <property type="evidence" value="ECO:0007669"/>
    <property type="project" value="InterPro"/>
</dbReference>
<dbReference type="eggNOG" id="COG3562">
    <property type="taxonomic scope" value="Bacteria"/>
</dbReference>
<sequence length="659" mass="72934">MNDQLPPATAFQRELRIEPDPAAWAGAPVLLLTACDGGYLPHALALARSLDAVGAGHLLLHLVNPRDEDVSLVRQVARSLRTLRLHLSTEQVCLPDAGSLPAYYASARFLRMAELLADPATRVPLFALDADALAVAPLTLDFSDKPEAEICLRRRDLKGPVADHLRVAAGAVWARDSDGAAAFMHGVAESLRARFAAGDVGWFVDQLVLLEHIESKTGGAQVRNLKTKFSDWMLSENALVWTGKGDSKYLDIRYLMLRHLFDEDPARRDAGRRLMREFAALMPPALAAGVEQRLRRVPFPPRPPRCAVFLPRLDLPWKRSGIGRNGAPVPAEDTVQLRLWWKRFTMELARILGNQGAEVVLVEIPAWEITPERVDAEDVDLAFIPHRCSIDFGPTRTPRWFYMQEYFRPVFVLDPQGWSAASSVYPLSLEALPEPTSGAWEAYRGGFESGRLDSKFHQSAPATREELQAAGLVPRGPYIFHPLQVPHDQSIRYFSDVDQEAALEAVAGLSKKTGLPLVLKEHPANRAAMKPFREKYDRRNILWSEAHVHDLARHSAGVVVINSGVGFEALFSGRPVVCLGRAEYDVAAHRATPATLAEVWSAALAEPAQERERRHARFVDWFLGRHAIDMSRPVAGREVLERHVAAALASITAAVEVAG</sequence>
<dbReference type="EMBL" id="CP002446">
    <property type="protein sequence ID" value="ADV28288.1"/>
    <property type="molecule type" value="Genomic_DNA"/>
</dbReference>
<dbReference type="GO" id="GO:0000271">
    <property type="term" value="P:polysaccharide biosynthetic process"/>
    <property type="evidence" value="ECO:0007669"/>
    <property type="project" value="InterPro"/>
</dbReference>
<dbReference type="RefSeq" id="WP_013536115.1">
    <property type="nucleotide sequence ID" value="NC_014924.1"/>
</dbReference>
<gene>
    <name evidence="1" type="ordered locus">Psesu_2456</name>
</gene>
<evidence type="ECO:0000313" key="2">
    <source>
        <dbReference type="Proteomes" id="UP000008632"/>
    </source>
</evidence>
<dbReference type="Proteomes" id="UP000008632">
    <property type="component" value="Chromosome"/>
</dbReference>
<dbReference type="AlphaFoldDB" id="E6WW80"/>
<dbReference type="STRING" id="743721.Psesu_2456"/>
<name>E6WW80_PSEUU</name>
<protein>
    <submittedName>
        <fullName evidence="1">Capsule polysaccharide biosynthesis protein</fullName>
    </submittedName>
</protein>
<keyword evidence="2" id="KW-1185">Reference proteome</keyword>
<reference evidence="1 2" key="1">
    <citation type="submission" date="2011-01" db="EMBL/GenBank/DDBJ databases">
        <title>Complete sequence of Pseudoxanthomonas suwonensis 11-1.</title>
        <authorList>
            <consortium name="US DOE Joint Genome Institute"/>
            <person name="Lucas S."/>
            <person name="Copeland A."/>
            <person name="Lapidus A."/>
            <person name="Cheng J.-F."/>
            <person name="Goodwin L."/>
            <person name="Pitluck S."/>
            <person name="Teshima H."/>
            <person name="Detter J.C."/>
            <person name="Han C."/>
            <person name="Tapia R."/>
            <person name="Land M."/>
            <person name="Hauser L."/>
            <person name="Kyrpides N."/>
            <person name="Ivanova N."/>
            <person name="Ovchinnikova G."/>
            <person name="Siebers A.K."/>
            <person name="Allgaier M."/>
            <person name="Thelen M.P."/>
            <person name="Hugenholtz P."/>
            <person name="Gladden J."/>
            <person name="Woyke T."/>
        </authorList>
    </citation>
    <scope>NUCLEOTIDE SEQUENCE [LARGE SCALE GENOMIC DNA]</scope>
    <source>
        <strain evidence="2">11-1</strain>
    </source>
</reference>
<dbReference type="SUPFAM" id="SSF53756">
    <property type="entry name" value="UDP-Glycosyltransferase/glycogen phosphorylase"/>
    <property type="match status" value="1"/>
</dbReference>
<dbReference type="KEGG" id="psu:Psesu_2456"/>
<evidence type="ECO:0000313" key="1">
    <source>
        <dbReference type="EMBL" id="ADV28288.1"/>
    </source>
</evidence>